<dbReference type="InterPro" id="IPR009003">
    <property type="entry name" value="Peptidase_S1_PA"/>
</dbReference>
<feature type="signal peptide" evidence="2">
    <location>
        <begin position="1"/>
        <end position="24"/>
    </location>
</feature>
<evidence type="ECO:0000313" key="4">
    <source>
        <dbReference type="Proteomes" id="UP000433104"/>
    </source>
</evidence>
<dbReference type="AlphaFoldDB" id="A0A844ZB01"/>
<evidence type="ECO:0000256" key="2">
    <source>
        <dbReference type="SAM" id="SignalP"/>
    </source>
</evidence>
<dbReference type="OrthoDB" id="9766361at2"/>
<dbReference type="Gene3D" id="2.40.10.10">
    <property type="entry name" value="Trypsin-like serine proteases"/>
    <property type="match status" value="2"/>
</dbReference>
<evidence type="ECO:0000313" key="3">
    <source>
        <dbReference type="EMBL" id="MXO85721.1"/>
    </source>
</evidence>
<feature type="chain" id="PRO_5032428312" evidence="2">
    <location>
        <begin position="25"/>
        <end position="515"/>
    </location>
</feature>
<dbReference type="EMBL" id="WTYW01000001">
    <property type="protein sequence ID" value="MXO85721.1"/>
    <property type="molecule type" value="Genomic_DNA"/>
</dbReference>
<evidence type="ECO:0000256" key="1">
    <source>
        <dbReference type="SAM" id="Phobius"/>
    </source>
</evidence>
<keyword evidence="4" id="KW-1185">Reference proteome</keyword>
<dbReference type="InterPro" id="IPR043504">
    <property type="entry name" value="Peptidase_S1_PA_chymotrypsin"/>
</dbReference>
<keyword evidence="2" id="KW-0732">Signal</keyword>
<protein>
    <submittedName>
        <fullName evidence="3">Trypsin-like serine protease</fullName>
    </submittedName>
</protein>
<dbReference type="GO" id="GO:0004252">
    <property type="term" value="F:serine-type endopeptidase activity"/>
    <property type="evidence" value="ECO:0007669"/>
    <property type="project" value="InterPro"/>
</dbReference>
<keyword evidence="3" id="KW-0645">Protease</keyword>
<reference evidence="3 4" key="1">
    <citation type="submission" date="2019-12" db="EMBL/GenBank/DDBJ databases">
        <title>Genomic-based taxomic classification of the family Erythrobacteraceae.</title>
        <authorList>
            <person name="Xu L."/>
        </authorList>
    </citation>
    <scope>NUCLEOTIDE SEQUENCE [LARGE SCALE GENOMIC DNA]</scope>
    <source>
        <strain evidence="3 4">MCCC 1A09962</strain>
    </source>
</reference>
<dbReference type="Pfam" id="PF13365">
    <property type="entry name" value="Trypsin_2"/>
    <property type="match status" value="1"/>
</dbReference>
<dbReference type="InterPro" id="IPR001940">
    <property type="entry name" value="Peptidase_S1C"/>
</dbReference>
<dbReference type="Proteomes" id="UP000433104">
    <property type="component" value="Unassembled WGS sequence"/>
</dbReference>
<keyword evidence="1" id="KW-0812">Transmembrane</keyword>
<comment type="caution">
    <text evidence="3">The sequence shown here is derived from an EMBL/GenBank/DDBJ whole genome shotgun (WGS) entry which is preliminary data.</text>
</comment>
<sequence length="515" mass="55522">MYRYLSFLALLLAAFTLSASPALADPSDIAAAERGVVRVVVIGSDGEEIYPISHGTGFAVSPTMIVTNAHVVREAMQDDTLRVGVVTSQGDDAVYARIVSVSSRNDLALVETTGDLRLPPLTLAGGTPQDSGEVTAVGYPMNVDRAQGLDIGDIFRSQPAVKAKGFLSGARPSRQFDTILHTASIARGNSGGPLLDACGRVLGVNSFGADSGGSDAEFFFAVSNRELIPFLRENGIDPQVNALPCRSFAEIDADERDRIEREREEAAASLAARSDAMRERRDRARLEAVQSVQESRENAMALAFVLTLVGWSAASYAIYGKRRKREEKQVMIAGGIAAAAFLAALFVWLNRPGIDEIDARIAEAMEEADEPGDTALNDTSGGELTCSIETDRSRIVSSSASDIDFAWAEGGCVNGRTQYGSAGGEWTRVFVPQSEDVVSVNRYDPDTRTFVTDRYLLSRSAMSEARTARRQYDPPQCDAENAAIRLGEMQGAVLDTLPERPNERLVYSCSAKGRR</sequence>
<keyword evidence="1" id="KW-0472">Membrane</keyword>
<feature type="transmembrane region" description="Helical" evidence="1">
    <location>
        <begin position="299"/>
        <end position="318"/>
    </location>
</feature>
<dbReference type="PANTHER" id="PTHR43019:SF23">
    <property type="entry name" value="PROTEASE DO-LIKE 5, CHLOROPLASTIC"/>
    <property type="match status" value="1"/>
</dbReference>
<dbReference type="SUPFAM" id="SSF50494">
    <property type="entry name" value="Trypsin-like serine proteases"/>
    <property type="match status" value="1"/>
</dbReference>
<feature type="transmembrane region" description="Helical" evidence="1">
    <location>
        <begin position="330"/>
        <end position="349"/>
    </location>
</feature>
<accession>A0A844ZB01</accession>
<dbReference type="PRINTS" id="PR00834">
    <property type="entry name" value="PROTEASES2C"/>
</dbReference>
<gene>
    <name evidence="3" type="ORF">GRI38_06710</name>
</gene>
<dbReference type="GO" id="GO:0006508">
    <property type="term" value="P:proteolysis"/>
    <property type="evidence" value="ECO:0007669"/>
    <property type="project" value="UniProtKB-KW"/>
</dbReference>
<organism evidence="3 4">
    <name type="scientific">Parapontixanthobacter aurantiacus</name>
    <dbReference type="NCBI Taxonomy" id="1463599"/>
    <lineage>
        <taxon>Bacteria</taxon>
        <taxon>Pseudomonadati</taxon>
        <taxon>Pseudomonadota</taxon>
        <taxon>Alphaproteobacteria</taxon>
        <taxon>Sphingomonadales</taxon>
        <taxon>Erythrobacteraceae</taxon>
        <taxon>Parapontixanthobacter</taxon>
    </lineage>
</organism>
<dbReference type="PANTHER" id="PTHR43019">
    <property type="entry name" value="SERINE ENDOPROTEASE DEGS"/>
    <property type="match status" value="1"/>
</dbReference>
<keyword evidence="3" id="KW-0378">Hydrolase</keyword>
<keyword evidence="1" id="KW-1133">Transmembrane helix</keyword>
<name>A0A844ZB01_9SPHN</name>
<proteinExistence type="predicted"/>